<sequence>MIQGPDRIWRTDIKPYNQVLALTQHMINEGMDNLYKRLETGEDGLVMPEPACCYYDEHTFIDGVVFGPPSVIIDADYANVKSLQLRILMKEGRLQLRKFNGIDPKTKRPSADVFNMVIDDWAVTVPVDVGFTRLDTETKRGKAVKERSAAKGKPDHSIYELLLDLSSMSLGNAKWSFGDWHEDDWCVNELQKKTRPAGWELGQPRNFVKLDESFQRSMEF</sequence>
<reference evidence="1 2" key="1">
    <citation type="journal article" date="2024" name="Commun. Biol.">
        <title>Comparative genomic analysis of thermophilic fungi reveals convergent evolutionary adaptations and gene losses.</title>
        <authorList>
            <person name="Steindorff A.S."/>
            <person name="Aguilar-Pontes M.V."/>
            <person name="Robinson A.J."/>
            <person name="Andreopoulos B."/>
            <person name="LaButti K."/>
            <person name="Kuo A."/>
            <person name="Mondo S."/>
            <person name="Riley R."/>
            <person name="Otillar R."/>
            <person name="Haridas S."/>
            <person name="Lipzen A."/>
            <person name="Grimwood J."/>
            <person name="Schmutz J."/>
            <person name="Clum A."/>
            <person name="Reid I.D."/>
            <person name="Moisan M.C."/>
            <person name="Butler G."/>
            <person name="Nguyen T.T.M."/>
            <person name="Dewar K."/>
            <person name="Conant G."/>
            <person name="Drula E."/>
            <person name="Henrissat B."/>
            <person name="Hansel C."/>
            <person name="Singer S."/>
            <person name="Hutchinson M.I."/>
            <person name="de Vries R.P."/>
            <person name="Natvig D.O."/>
            <person name="Powell A.J."/>
            <person name="Tsang A."/>
            <person name="Grigoriev I.V."/>
        </authorList>
    </citation>
    <scope>NUCLEOTIDE SEQUENCE [LARGE SCALE GENOMIC DNA]</scope>
    <source>
        <strain evidence="1 2">ATCC 24622</strain>
    </source>
</reference>
<comment type="caution">
    <text evidence="1">The sequence shown here is derived from an EMBL/GenBank/DDBJ whole genome shotgun (WGS) entry which is preliminary data.</text>
</comment>
<dbReference type="Proteomes" id="UP001586593">
    <property type="component" value="Unassembled WGS sequence"/>
</dbReference>
<accession>A0ABR3XMY5</accession>
<evidence type="ECO:0000313" key="1">
    <source>
        <dbReference type="EMBL" id="KAL1876852.1"/>
    </source>
</evidence>
<dbReference type="EMBL" id="JAZHXJ010000073">
    <property type="protein sequence ID" value="KAL1876852.1"/>
    <property type="molecule type" value="Genomic_DNA"/>
</dbReference>
<organism evidence="1 2">
    <name type="scientific">Phialemonium thermophilum</name>
    <dbReference type="NCBI Taxonomy" id="223376"/>
    <lineage>
        <taxon>Eukaryota</taxon>
        <taxon>Fungi</taxon>
        <taxon>Dikarya</taxon>
        <taxon>Ascomycota</taxon>
        <taxon>Pezizomycotina</taxon>
        <taxon>Sordariomycetes</taxon>
        <taxon>Sordariomycetidae</taxon>
        <taxon>Cephalothecales</taxon>
        <taxon>Cephalothecaceae</taxon>
        <taxon>Phialemonium</taxon>
    </lineage>
</organism>
<proteinExistence type="predicted"/>
<name>A0ABR3XMY5_9PEZI</name>
<protein>
    <submittedName>
        <fullName evidence="1">Uncharacterized protein</fullName>
    </submittedName>
</protein>
<gene>
    <name evidence="1" type="ORF">VTK73DRAFT_9154</name>
</gene>
<evidence type="ECO:0000313" key="2">
    <source>
        <dbReference type="Proteomes" id="UP001586593"/>
    </source>
</evidence>
<keyword evidence="2" id="KW-1185">Reference proteome</keyword>